<name>A0ABX5TBI0_9ENTR</name>
<gene>
    <name evidence="1" type="ORF">E4Z61_22580</name>
</gene>
<reference evidence="1 2" key="1">
    <citation type="submission" date="2019-03" db="EMBL/GenBank/DDBJ databases">
        <title>Complete genome sequence of Citrobacter sp. SNU WT2 isolated from diseased rainbow trout.</title>
        <authorList>
            <person name="Oh W.T."/>
            <person name="Park S.C."/>
        </authorList>
    </citation>
    <scope>NUCLEOTIDE SEQUENCE [LARGE SCALE GENOMIC DNA]</scope>
    <source>
        <strain evidence="1 2">SNU WT2</strain>
    </source>
</reference>
<evidence type="ECO:0008006" key="3">
    <source>
        <dbReference type="Google" id="ProtNLM"/>
    </source>
</evidence>
<accession>A0ABX5TBI0</accession>
<dbReference type="RefSeq" id="WP_135324664.1">
    <property type="nucleotide sequence ID" value="NZ_CP038469.1"/>
</dbReference>
<organism evidence="1 2">
    <name type="scientific">Citrobacter tructae</name>
    <dbReference type="NCBI Taxonomy" id="2562449"/>
    <lineage>
        <taxon>Bacteria</taxon>
        <taxon>Pseudomonadati</taxon>
        <taxon>Pseudomonadota</taxon>
        <taxon>Gammaproteobacteria</taxon>
        <taxon>Enterobacterales</taxon>
        <taxon>Enterobacteriaceae</taxon>
        <taxon>Citrobacter</taxon>
    </lineage>
</organism>
<protein>
    <recommendedName>
        <fullName evidence="3">Lipoprotein</fullName>
    </recommendedName>
</protein>
<proteinExistence type="predicted"/>
<dbReference type="EMBL" id="CP038469">
    <property type="protein sequence ID" value="QBX82988.1"/>
    <property type="molecule type" value="Genomic_DNA"/>
</dbReference>
<evidence type="ECO:0000313" key="2">
    <source>
        <dbReference type="Proteomes" id="UP000296284"/>
    </source>
</evidence>
<evidence type="ECO:0000313" key="1">
    <source>
        <dbReference type="EMBL" id="QBX82988.1"/>
    </source>
</evidence>
<dbReference type="PROSITE" id="PS51257">
    <property type="entry name" value="PROKAR_LIPOPROTEIN"/>
    <property type="match status" value="1"/>
</dbReference>
<sequence length="315" mass="35034">MMSIYRFTGAIFAVFFISSCNMKAKATENDNTSLKDEYSLMNAGGEAVTWVTDIPIEPKRLVGRVVILKNIGKPEPLTISAKLPVEEKNDSVITRSIIKKVGATGSVGLGNIFSIAASAETAVEFQVVQGSRWVTDTSSDEYYQGLKNFLERAGDIKQYDEVYMVQGVIQRKIWLKKYNKADAKAELTYFVKINGTLYGTNSDYEEVSQYGILYIPLVLKKSGIDVTRLNLSTENKILAKEKVSDFNAEVNDIKLPSATLVNLPSTVYDLDKNSSFIISGNDTIKNLNGDVKGLSNEMLNSKIKEFNDNNIKIYH</sequence>
<dbReference type="Proteomes" id="UP000296284">
    <property type="component" value="Chromosome"/>
</dbReference>
<keyword evidence="2" id="KW-1185">Reference proteome</keyword>